<feature type="transmembrane region" description="Helical" evidence="9">
    <location>
        <begin position="626"/>
        <end position="646"/>
    </location>
</feature>
<dbReference type="CDD" id="cd03263">
    <property type="entry name" value="ABC_subfamily_A"/>
    <property type="match status" value="1"/>
</dbReference>
<evidence type="ECO:0000313" key="12">
    <source>
        <dbReference type="Proteomes" id="UP000009168"/>
    </source>
</evidence>
<dbReference type="eggNOG" id="KOG0059">
    <property type="taxonomic scope" value="Eukaryota"/>
</dbReference>
<reference evidence="12" key="1">
    <citation type="journal article" date="2006" name="PLoS Biol.">
        <title>Macronuclear genome sequence of the ciliate Tetrahymena thermophila, a model eukaryote.</title>
        <authorList>
            <person name="Eisen J.A."/>
            <person name="Coyne R.S."/>
            <person name="Wu M."/>
            <person name="Wu D."/>
            <person name="Thiagarajan M."/>
            <person name="Wortman J.R."/>
            <person name="Badger J.H."/>
            <person name="Ren Q."/>
            <person name="Amedeo P."/>
            <person name="Jones K.M."/>
            <person name="Tallon L.J."/>
            <person name="Delcher A.L."/>
            <person name="Salzberg S.L."/>
            <person name="Silva J.C."/>
            <person name="Haas B.J."/>
            <person name="Majoros W.H."/>
            <person name="Farzad M."/>
            <person name="Carlton J.M."/>
            <person name="Smith R.K. Jr."/>
            <person name="Garg J."/>
            <person name="Pearlman R.E."/>
            <person name="Karrer K.M."/>
            <person name="Sun L."/>
            <person name="Manning G."/>
            <person name="Elde N.C."/>
            <person name="Turkewitz A.P."/>
            <person name="Asai D.J."/>
            <person name="Wilkes D.E."/>
            <person name="Wang Y."/>
            <person name="Cai H."/>
            <person name="Collins K."/>
            <person name="Stewart B.A."/>
            <person name="Lee S.R."/>
            <person name="Wilamowska K."/>
            <person name="Weinberg Z."/>
            <person name="Ruzzo W.L."/>
            <person name="Wloga D."/>
            <person name="Gaertig J."/>
            <person name="Frankel J."/>
            <person name="Tsao C.-C."/>
            <person name="Gorovsky M.A."/>
            <person name="Keeling P.J."/>
            <person name="Waller R.F."/>
            <person name="Patron N.J."/>
            <person name="Cherry J.M."/>
            <person name="Stover N.A."/>
            <person name="Krieger C.J."/>
            <person name="del Toro C."/>
            <person name="Ryder H.F."/>
            <person name="Williamson S.C."/>
            <person name="Barbeau R.A."/>
            <person name="Hamilton E.P."/>
            <person name="Orias E."/>
        </authorList>
    </citation>
    <scope>NUCLEOTIDE SEQUENCE [LARGE SCALE GENOMIC DNA]</scope>
    <source>
        <strain evidence="12">SB210</strain>
    </source>
</reference>
<dbReference type="InterPro" id="IPR027417">
    <property type="entry name" value="P-loop_NTPase"/>
</dbReference>
<dbReference type="Gene3D" id="3.40.50.300">
    <property type="entry name" value="P-loop containing nucleotide triphosphate hydrolases"/>
    <property type="match status" value="1"/>
</dbReference>
<dbReference type="FunFam" id="3.40.50.300:FF:000665">
    <property type="entry name" value="ABC transporter A family member 2"/>
    <property type="match status" value="1"/>
</dbReference>
<feature type="transmembrane region" description="Helical" evidence="9">
    <location>
        <begin position="414"/>
        <end position="434"/>
    </location>
</feature>
<dbReference type="GO" id="GO:0140359">
    <property type="term" value="F:ABC-type transporter activity"/>
    <property type="evidence" value="ECO:0007669"/>
    <property type="project" value="InterPro"/>
</dbReference>
<dbReference type="KEGG" id="tet:TTHERM_00188440"/>
<proteinExistence type="predicted"/>
<dbReference type="GO" id="GO:0016020">
    <property type="term" value="C:membrane"/>
    <property type="evidence" value="ECO:0007669"/>
    <property type="project" value="UniProtKB-SubCell"/>
</dbReference>
<keyword evidence="3 9" id="KW-0812">Transmembrane</keyword>
<dbReference type="GeneID" id="7831353"/>
<evidence type="ECO:0000256" key="4">
    <source>
        <dbReference type="ARBA" id="ARBA00022741"/>
    </source>
</evidence>
<feature type="region of interest" description="Disordered" evidence="8">
    <location>
        <begin position="1"/>
        <end position="94"/>
    </location>
</feature>
<evidence type="ECO:0000256" key="2">
    <source>
        <dbReference type="ARBA" id="ARBA00022448"/>
    </source>
</evidence>
<evidence type="ECO:0000313" key="11">
    <source>
        <dbReference type="EMBL" id="EAR96275.2"/>
    </source>
</evidence>
<feature type="transmembrane region" description="Helical" evidence="9">
    <location>
        <begin position="492"/>
        <end position="513"/>
    </location>
</feature>
<comment type="subcellular location">
    <subcellularLocation>
        <location evidence="1">Membrane</location>
        <topology evidence="1">Multi-pass membrane protein</topology>
    </subcellularLocation>
</comment>
<feature type="transmembrane region" description="Helical" evidence="9">
    <location>
        <begin position="455"/>
        <end position="480"/>
    </location>
</feature>
<feature type="domain" description="ABC transporter" evidence="10">
    <location>
        <begin position="726"/>
        <end position="965"/>
    </location>
</feature>
<dbReference type="PANTHER" id="PTHR19229:SF263">
    <property type="entry name" value="CHROMOSOME UNDETERMINED SCAFFOLD_17, WHOLE GENOME SHOTGUN SEQUENCE"/>
    <property type="match status" value="1"/>
</dbReference>
<dbReference type="InParanoid" id="I7MEF8"/>
<evidence type="ECO:0000256" key="7">
    <source>
        <dbReference type="ARBA" id="ARBA00023136"/>
    </source>
</evidence>
<keyword evidence="2" id="KW-0813">Transport</keyword>
<evidence type="ECO:0000256" key="6">
    <source>
        <dbReference type="ARBA" id="ARBA00022989"/>
    </source>
</evidence>
<dbReference type="InterPro" id="IPR003439">
    <property type="entry name" value="ABC_transporter-like_ATP-bd"/>
</dbReference>
<keyword evidence="4" id="KW-0547">Nucleotide-binding</keyword>
<dbReference type="OrthoDB" id="10255969at2759"/>
<feature type="compositionally biased region" description="Basic and acidic residues" evidence="8">
    <location>
        <begin position="1"/>
        <end position="19"/>
    </location>
</feature>
<dbReference type="InterPro" id="IPR017871">
    <property type="entry name" value="ABC_transporter-like_CS"/>
</dbReference>
<keyword evidence="5" id="KW-0067">ATP-binding</keyword>
<dbReference type="GO" id="GO:0005524">
    <property type="term" value="F:ATP binding"/>
    <property type="evidence" value="ECO:0007669"/>
    <property type="project" value="UniProtKB-KW"/>
</dbReference>
<dbReference type="RefSeq" id="XP_001016520.2">
    <property type="nucleotide sequence ID" value="XM_001016520.2"/>
</dbReference>
<dbReference type="PANTHER" id="PTHR19229">
    <property type="entry name" value="ATP-BINDING CASSETTE TRANSPORTER SUBFAMILY A ABCA"/>
    <property type="match status" value="1"/>
</dbReference>
<dbReference type="GO" id="GO:0016887">
    <property type="term" value="F:ATP hydrolysis activity"/>
    <property type="evidence" value="ECO:0007669"/>
    <property type="project" value="InterPro"/>
</dbReference>
<keyword evidence="6 9" id="KW-1133">Transmembrane helix</keyword>
<feature type="compositionally biased region" description="Low complexity" evidence="8">
    <location>
        <begin position="60"/>
        <end position="70"/>
    </location>
</feature>
<dbReference type="InterPro" id="IPR003593">
    <property type="entry name" value="AAA+_ATPase"/>
</dbReference>
<evidence type="ECO:0000259" key="10">
    <source>
        <dbReference type="PROSITE" id="PS50893"/>
    </source>
</evidence>
<sequence>MQQELARDIDKQSYEAEKRKNGKYSAELMNMNNSDEEHKDELFKSLNNQGHDDATNAGKSSINSQSNQNNYLNDDIHQGRSHTNNSSSPQNTLTSPQYYTENLVEKPYRVQCMMLLMHIGLLLKKNFLINQRHKLVFLFNFLTPVIVCLMLIMWQQIADRLIQFLIIEPDIYEQSLIPRCLSPEYLDSLDPTDLEIKGNKRGCITVGYHIIGEKQLWVEQAMEYVAQRNKLEFGKDVKLLSQGDPSQYQKYIRKHLNRTQIGVVFCTTSYPLKQFGYNLDIPCNINLQDSDYSQYLHVSGYDVERFKNIKTMVYTIMYNGTLNYKTPYLADPKASVGKDDLVKSLKVSLDNALIEIVAQNTIDEFSKVYDESKSRDEQRLKMDFNRERMQVVAQDYPKIPTRFTQGYDVFAGNGAFYLFVPIMVTFILLINEILREKEKRLRQGLTTMGLTHFSYITSWVLYTIITLAVLEAIMVLSGVLFEFDFFTRSPVIITFTILFSFGLSQMSIGFFITTICSDVKLGYTVAYAFLLFSVVMEMFMSTPAFIFYLYQDDPDLFVEILLKIFSLYPAFHYSKLFHDVAQRTNKHYEIAAGRWVQGPGFNYEDIFENFSGKFPYPPKEYHTPSCITSFVYLNITAILFFILGWYCDHVVSSNRGTQESPLFFLGNDYWKCLRRKQKIRRKVSASLNKFEENNQESTGINLNESVKNEREVVLKNQLEDAFVDGIRIQGISKTYYKYPFGIKSKHDKTAISDIFFEIRENELVSLLGHNGAGKSTLIGVLTGLLAPTQGTAIIRGYDIRTNMGQIRQMMGVCPQFDILWDELTAYEHLEMYCKIKNVPSKYINQEIDKRMAEVRMSDKKHYRVGTFSGGQKRRVSLAIAAIGDPKIIFLDEPTTGMDPKTRREVWNMIKEMRVNRSVILTTHAMEEADILSDRIIVVSDGRLKAIGTPLYLKNSHGDSYRLCLILNSSDPLQIEIARAQIKKLLPSSNSITSEGASIIVGVSHRHINELKQFFQIIECTDIQTLSQEELNFKNQIKEWGLSHATLEEVFLHITDHAEQFQRKK</sequence>
<evidence type="ECO:0000256" key="8">
    <source>
        <dbReference type="SAM" id="MobiDB-lite"/>
    </source>
</evidence>
<dbReference type="PROSITE" id="PS00211">
    <property type="entry name" value="ABC_TRANSPORTER_1"/>
    <property type="match status" value="1"/>
</dbReference>
<name>I7MEF8_TETTS</name>
<dbReference type="PROSITE" id="PS50893">
    <property type="entry name" value="ABC_TRANSPORTER_2"/>
    <property type="match status" value="1"/>
</dbReference>
<dbReference type="AlphaFoldDB" id="I7MEF8"/>
<keyword evidence="12" id="KW-1185">Reference proteome</keyword>
<dbReference type="InterPro" id="IPR026082">
    <property type="entry name" value="ABCA"/>
</dbReference>
<feature type="transmembrane region" description="Helical" evidence="9">
    <location>
        <begin position="135"/>
        <end position="154"/>
    </location>
</feature>
<feature type="transmembrane region" description="Helical" evidence="9">
    <location>
        <begin position="525"/>
        <end position="550"/>
    </location>
</feature>
<dbReference type="Proteomes" id="UP000009168">
    <property type="component" value="Unassembled WGS sequence"/>
</dbReference>
<dbReference type="SMART" id="SM00382">
    <property type="entry name" value="AAA"/>
    <property type="match status" value="1"/>
</dbReference>
<organism evidence="11 12">
    <name type="scientific">Tetrahymena thermophila (strain SB210)</name>
    <dbReference type="NCBI Taxonomy" id="312017"/>
    <lineage>
        <taxon>Eukaryota</taxon>
        <taxon>Sar</taxon>
        <taxon>Alveolata</taxon>
        <taxon>Ciliophora</taxon>
        <taxon>Intramacronucleata</taxon>
        <taxon>Oligohymenophorea</taxon>
        <taxon>Hymenostomatida</taxon>
        <taxon>Tetrahymenina</taxon>
        <taxon>Tetrahymenidae</taxon>
        <taxon>Tetrahymena</taxon>
    </lineage>
</organism>
<keyword evidence="7 9" id="KW-0472">Membrane</keyword>
<evidence type="ECO:0000256" key="3">
    <source>
        <dbReference type="ARBA" id="ARBA00022692"/>
    </source>
</evidence>
<evidence type="ECO:0000256" key="9">
    <source>
        <dbReference type="SAM" id="Phobius"/>
    </source>
</evidence>
<evidence type="ECO:0000256" key="5">
    <source>
        <dbReference type="ARBA" id="ARBA00022840"/>
    </source>
</evidence>
<dbReference type="SUPFAM" id="SSF52540">
    <property type="entry name" value="P-loop containing nucleoside triphosphate hydrolases"/>
    <property type="match status" value="1"/>
</dbReference>
<gene>
    <name evidence="11" type="ORF">TTHERM_00188440</name>
</gene>
<dbReference type="GO" id="GO:0005319">
    <property type="term" value="F:lipid transporter activity"/>
    <property type="evidence" value="ECO:0007669"/>
    <property type="project" value="TreeGrafter"/>
</dbReference>
<dbReference type="Pfam" id="PF12698">
    <property type="entry name" value="ABC2_membrane_3"/>
    <property type="match status" value="1"/>
</dbReference>
<feature type="compositionally biased region" description="Polar residues" evidence="8">
    <location>
        <begin position="81"/>
        <end position="94"/>
    </location>
</feature>
<protein>
    <submittedName>
        <fullName evidence="11">Transporter family ABC domain protein</fullName>
    </submittedName>
</protein>
<accession>I7MEF8</accession>
<dbReference type="InterPro" id="IPR013525">
    <property type="entry name" value="ABC2_TM"/>
</dbReference>
<evidence type="ECO:0000256" key="1">
    <source>
        <dbReference type="ARBA" id="ARBA00004141"/>
    </source>
</evidence>
<dbReference type="Pfam" id="PF00005">
    <property type="entry name" value="ABC_tran"/>
    <property type="match status" value="1"/>
</dbReference>
<dbReference type="EMBL" id="GG662693">
    <property type="protein sequence ID" value="EAR96275.2"/>
    <property type="molecule type" value="Genomic_DNA"/>
</dbReference>